<accession>T0FGD8</accession>
<evidence type="ECO:0000313" key="1">
    <source>
        <dbReference type="EMBL" id="EQA46657.1"/>
    </source>
</evidence>
<evidence type="ECO:0000313" key="2">
    <source>
        <dbReference type="Proteomes" id="UP000015454"/>
    </source>
</evidence>
<comment type="caution">
    <text evidence="1">The sequence shown here is derived from an EMBL/GenBank/DDBJ whole genome shotgun (WGS) entry which is preliminary data.</text>
</comment>
<gene>
    <name evidence="1" type="ORF">LEP1GSC050_0347</name>
</gene>
<dbReference type="AlphaFoldDB" id="T0FGD8"/>
<reference evidence="1" key="1">
    <citation type="submission" date="2013-05" db="EMBL/GenBank/DDBJ databases">
        <authorList>
            <person name="Harkins D.M."/>
            <person name="Durkin A.S."/>
            <person name="Brinkac L.M."/>
            <person name="Haft D.H."/>
            <person name="Selengut J.D."/>
            <person name="Sanka R."/>
            <person name="DePew J."/>
            <person name="Purushe J."/>
            <person name="Hartskeerl R.A."/>
            <person name="Ahmed A."/>
            <person name="van der Linden H."/>
            <person name="Goris M.G.A."/>
            <person name="Vinetz J.M."/>
            <person name="Sutton G.G."/>
            <person name="Nierman W.C."/>
            <person name="Fouts D.E."/>
        </authorList>
    </citation>
    <scope>NUCLEOTIDE SEQUENCE [LARGE SCALE GENOMIC DNA]</scope>
    <source>
        <strain evidence="1">5399</strain>
    </source>
</reference>
<organism evidence="1 2">
    <name type="scientific">Leptospira broomii serovar Hurstbridge str. 5399</name>
    <dbReference type="NCBI Taxonomy" id="1049789"/>
    <lineage>
        <taxon>Bacteria</taxon>
        <taxon>Pseudomonadati</taxon>
        <taxon>Spirochaetota</taxon>
        <taxon>Spirochaetia</taxon>
        <taxon>Leptospirales</taxon>
        <taxon>Leptospiraceae</taxon>
        <taxon>Leptospira</taxon>
    </lineage>
</organism>
<dbReference type="STRING" id="1049789.LEP1GSC050_0347"/>
<name>T0FGD8_9LEPT</name>
<protein>
    <submittedName>
        <fullName evidence="1">Uncharacterized protein</fullName>
    </submittedName>
</protein>
<dbReference type="Proteomes" id="UP000015454">
    <property type="component" value="Unassembled WGS sequence"/>
</dbReference>
<sequence length="46" mass="5659">MTKMFFINASDEFDGKNNLITTYYSHEKCFKEKIKTWENRVKMRSF</sequence>
<proteinExistence type="predicted"/>
<dbReference type="EMBL" id="AHMO02000007">
    <property type="protein sequence ID" value="EQA46657.1"/>
    <property type="molecule type" value="Genomic_DNA"/>
</dbReference>
<keyword evidence="2" id="KW-1185">Reference proteome</keyword>